<sequence length="81" mass="8732">MQHAVDIQPVIRAGAPNTAPLPPETSAGKSGRPCSASRRTLRHEPLKLDASRYRTVTSREGICAALGSRFAAVRVRASHRD</sequence>
<evidence type="ECO:0000313" key="2">
    <source>
        <dbReference type="EMBL" id="MDW9251751.1"/>
    </source>
</evidence>
<protein>
    <submittedName>
        <fullName evidence="2">Isrso17-transposase domain protein</fullName>
    </submittedName>
</protein>
<gene>
    <name evidence="2" type="primary">tISRso17</name>
    <name evidence="2" type="ORF">C7S16_5400</name>
</gene>
<name>A0AAW9CPK3_BURTH</name>
<proteinExistence type="predicted"/>
<evidence type="ECO:0000256" key="1">
    <source>
        <dbReference type="SAM" id="MobiDB-lite"/>
    </source>
</evidence>
<accession>A0AAW9CPK3</accession>
<organism evidence="2 3">
    <name type="scientific">Burkholderia thailandensis</name>
    <dbReference type="NCBI Taxonomy" id="57975"/>
    <lineage>
        <taxon>Bacteria</taxon>
        <taxon>Pseudomonadati</taxon>
        <taxon>Pseudomonadota</taxon>
        <taxon>Betaproteobacteria</taxon>
        <taxon>Burkholderiales</taxon>
        <taxon>Burkholderiaceae</taxon>
        <taxon>Burkholderia</taxon>
        <taxon>pseudomallei group</taxon>
    </lineage>
</organism>
<feature type="region of interest" description="Disordered" evidence="1">
    <location>
        <begin position="1"/>
        <end position="42"/>
    </location>
</feature>
<dbReference type="EMBL" id="QXCT01000001">
    <property type="protein sequence ID" value="MDW9251751.1"/>
    <property type="molecule type" value="Genomic_DNA"/>
</dbReference>
<dbReference type="Proteomes" id="UP001272137">
    <property type="component" value="Unassembled WGS sequence"/>
</dbReference>
<reference evidence="2" key="1">
    <citation type="submission" date="2018-08" db="EMBL/GenBank/DDBJ databases">
        <title>Identification of Burkholderia cepacia strains that express a Burkholderia pseudomallei-like capsular polysaccharide.</title>
        <authorList>
            <person name="Burtnick M.N."/>
            <person name="Vongsouvath M."/>
            <person name="Newton P."/>
            <person name="Wuthiekanun V."/>
            <person name="Limmathurotsakul D."/>
            <person name="Brett P.J."/>
            <person name="Chantratita N."/>
            <person name="Dance D.A."/>
        </authorList>
    </citation>
    <scope>NUCLEOTIDE SEQUENCE</scope>
    <source>
        <strain evidence="2">SBXCC001</strain>
    </source>
</reference>
<comment type="caution">
    <text evidence="2">The sequence shown here is derived from an EMBL/GenBank/DDBJ whole genome shotgun (WGS) entry which is preliminary data.</text>
</comment>
<evidence type="ECO:0000313" key="3">
    <source>
        <dbReference type="Proteomes" id="UP001272137"/>
    </source>
</evidence>
<dbReference type="AlphaFoldDB" id="A0AAW9CPK3"/>